<sequence length="291" mass="31785">MPPRKRPSAAEQEPHPIESPRKRGPSTSPGKQREERRAEWKTQRRQVRTGAHTALTDPALFVSPRCFPACQCCLSCCLAAGHKSPGWRRAARLQENQAQADGSLPAEGWGALPAPCHRITVCAPDLPDVLGGLLHPGVPQRPYTSSRAASPCTGCCTPTPTPPAARIAARHPPPVAPTGPPMPLDCEDPVMLQQLQVFCLYFANSSFLTPYEQLQRRLGRPGQNLHYSIKPAFDDPSNQELLAKLQQLGSANFTGDHNTIGHHSMQLAVAMQQHYSNPGKWWWCIDSGPGP</sequence>
<name>A0A699YN60_HAELA</name>
<dbReference type="Proteomes" id="UP000485058">
    <property type="component" value="Unassembled WGS sequence"/>
</dbReference>
<dbReference type="AlphaFoldDB" id="A0A699YN60"/>
<comment type="caution">
    <text evidence="2">The sequence shown here is derived from an EMBL/GenBank/DDBJ whole genome shotgun (WGS) entry which is preliminary data.</text>
</comment>
<feature type="compositionally biased region" description="Basic and acidic residues" evidence="1">
    <location>
        <begin position="31"/>
        <end position="42"/>
    </location>
</feature>
<feature type="region of interest" description="Disordered" evidence="1">
    <location>
        <begin position="1"/>
        <end position="51"/>
    </location>
</feature>
<proteinExistence type="predicted"/>
<reference evidence="2 3" key="1">
    <citation type="submission" date="2020-02" db="EMBL/GenBank/DDBJ databases">
        <title>Draft genome sequence of Haematococcus lacustris strain NIES-144.</title>
        <authorList>
            <person name="Morimoto D."/>
            <person name="Nakagawa S."/>
            <person name="Yoshida T."/>
            <person name="Sawayama S."/>
        </authorList>
    </citation>
    <scope>NUCLEOTIDE SEQUENCE [LARGE SCALE GENOMIC DNA]</scope>
    <source>
        <strain evidence="2 3">NIES-144</strain>
    </source>
</reference>
<evidence type="ECO:0000313" key="2">
    <source>
        <dbReference type="EMBL" id="GFH08336.1"/>
    </source>
</evidence>
<evidence type="ECO:0000313" key="3">
    <source>
        <dbReference type="Proteomes" id="UP000485058"/>
    </source>
</evidence>
<organism evidence="2 3">
    <name type="scientific">Haematococcus lacustris</name>
    <name type="common">Green alga</name>
    <name type="synonym">Haematococcus pluvialis</name>
    <dbReference type="NCBI Taxonomy" id="44745"/>
    <lineage>
        <taxon>Eukaryota</taxon>
        <taxon>Viridiplantae</taxon>
        <taxon>Chlorophyta</taxon>
        <taxon>core chlorophytes</taxon>
        <taxon>Chlorophyceae</taxon>
        <taxon>CS clade</taxon>
        <taxon>Chlamydomonadales</taxon>
        <taxon>Haematococcaceae</taxon>
        <taxon>Haematococcus</taxon>
    </lineage>
</organism>
<keyword evidence="3" id="KW-1185">Reference proteome</keyword>
<dbReference type="EMBL" id="BLLF01000154">
    <property type="protein sequence ID" value="GFH08336.1"/>
    <property type="molecule type" value="Genomic_DNA"/>
</dbReference>
<gene>
    <name evidence="2" type="ORF">HaLaN_03281</name>
</gene>
<protein>
    <submittedName>
        <fullName evidence="2">Uncharacterized protein</fullName>
    </submittedName>
</protein>
<feature type="compositionally biased region" description="Basic and acidic residues" evidence="1">
    <location>
        <begin position="12"/>
        <end position="21"/>
    </location>
</feature>
<evidence type="ECO:0000256" key="1">
    <source>
        <dbReference type="SAM" id="MobiDB-lite"/>
    </source>
</evidence>
<accession>A0A699YN60</accession>